<dbReference type="InterPro" id="IPR036259">
    <property type="entry name" value="MFS_trans_sf"/>
</dbReference>
<dbReference type="PANTHER" id="PTHR23501:SF92">
    <property type="entry name" value="GLUTATHIONE EXCHANGER 1-RELATED"/>
    <property type="match status" value="1"/>
</dbReference>
<feature type="transmembrane region" description="Helical" evidence="9">
    <location>
        <begin position="169"/>
        <end position="194"/>
    </location>
</feature>
<keyword evidence="7 9" id="KW-0472">Membrane</keyword>
<feature type="transmembrane region" description="Helical" evidence="9">
    <location>
        <begin position="407"/>
        <end position="424"/>
    </location>
</feature>
<comment type="similarity">
    <text evidence="2">Belongs to the major facilitator superfamily.</text>
</comment>
<evidence type="ECO:0000256" key="6">
    <source>
        <dbReference type="ARBA" id="ARBA00023065"/>
    </source>
</evidence>
<evidence type="ECO:0000256" key="5">
    <source>
        <dbReference type="ARBA" id="ARBA00022989"/>
    </source>
</evidence>
<evidence type="ECO:0008006" key="12">
    <source>
        <dbReference type="Google" id="ProtNLM"/>
    </source>
</evidence>
<keyword evidence="4 9" id="KW-0812">Transmembrane</keyword>
<feature type="transmembrane region" description="Helical" evidence="9">
    <location>
        <begin position="565"/>
        <end position="588"/>
    </location>
</feature>
<dbReference type="EMBL" id="CP059253">
    <property type="protein sequence ID" value="QLL34641.1"/>
    <property type="molecule type" value="Genomic_DNA"/>
</dbReference>
<dbReference type="KEGG" id="tgb:HG536_0H00150"/>
<feature type="transmembrane region" description="Helical" evidence="9">
    <location>
        <begin position="200"/>
        <end position="220"/>
    </location>
</feature>
<name>A0A7G3ZMA5_9SACH</name>
<feature type="transmembrane region" description="Helical" evidence="9">
    <location>
        <begin position="295"/>
        <end position="315"/>
    </location>
</feature>
<dbReference type="FunFam" id="1.20.1250.20:FF:000197">
    <property type="entry name" value="Siderophore iron transporter 1"/>
    <property type="match status" value="1"/>
</dbReference>
<evidence type="ECO:0000256" key="3">
    <source>
        <dbReference type="ARBA" id="ARBA00022448"/>
    </source>
</evidence>
<feature type="transmembrane region" description="Helical" evidence="9">
    <location>
        <begin position="232"/>
        <end position="257"/>
    </location>
</feature>
<feature type="compositionally biased region" description="Basic and acidic residues" evidence="8">
    <location>
        <begin position="13"/>
        <end position="31"/>
    </location>
</feature>
<evidence type="ECO:0000256" key="9">
    <source>
        <dbReference type="SAM" id="Phobius"/>
    </source>
</evidence>
<feature type="transmembrane region" description="Helical" evidence="9">
    <location>
        <begin position="142"/>
        <end position="162"/>
    </location>
</feature>
<dbReference type="GeneID" id="59327907"/>
<evidence type="ECO:0000256" key="4">
    <source>
        <dbReference type="ARBA" id="ARBA00022692"/>
    </source>
</evidence>
<reference evidence="10 11" key="1">
    <citation type="submission" date="2020-06" db="EMBL/GenBank/DDBJ databases">
        <title>The yeast mating-type switching endonuclease HO is a domesticated member of an unorthodox homing genetic element family.</title>
        <authorList>
            <person name="Coughlan A.Y."/>
            <person name="Lombardi L."/>
            <person name="Braun-Galleani S."/>
            <person name="Martos A.R."/>
            <person name="Galeote V."/>
            <person name="Bigey F."/>
            <person name="Dequin S."/>
            <person name="Byrne K.P."/>
            <person name="Wolfe K.H."/>
        </authorList>
    </citation>
    <scope>NUCLEOTIDE SEQUENCE [LARGE SCALE GENOMIC DNA]</scope>
    <source>
        <strain evidence="10 11">CBS764</strain>
    </source>
</reference>
<evidence type="ECO:0000256" key="1">
    <source>
        <dbReference type="ARBA" id="ARBA00004127"/>
    </source>
</evidence>
<evidence type="ECO:0000313" key="11">
    <source>
        <dbReference type="Proteomes" id="UP000515788"/>
    </source>
</evidence>
<feature type="transmembrane region" description="Helical" evidence="9">
    <location>
        <begin position="431"/>
        <end position="451"/>
    </location>
</feature>
<feature type="transmembrane region" description="Helical" evidence="9">
    <location>
        <begin position="78"/>
        <end position="96"/>
    </location>
</feature>
<gene>
    <name evidence="10" type="ORF">HG536_0H00150</name>
</gene>
<feature type="transmembrane region" description="Helical" evidence="9">
    <location>
        <begin position="457"/>
        <end position="476"/>
    </location>
</feature>
<proteinExistence type="inferred from homology"/>
<evidence type="ECO:0000256" key="2">
    <source>
        <dbReference type="ARBA" id="ARBA00008335"/>
    </source>
</evidence>
<evidence type="ECO:0000256" key="8">
    <source>
        <dbReference type="SAM" id="MobiDB-lite"/>
    </source>
</evidence>
<keyword evidence="6" id="KW-0406">Ion transport</keyword>
<dbReference type="GO" id="GO:0005768">
    <property type="term" value="C:endosome"/>
    <property type="evidence" value="ECO:0007669"/>
    <property type="project" value="TreeGrafter"/>
</dbReference>
<feature type="region of interest" description="Disordered" evidence="8">
    <location>
        <begin position="1"/>
        <end position="36"/>
    </location>
</feature>
<dbReference type="AlphaFoldDB" id="A0A7G3ZMA5"/>
<keyword evidence="3" id="KW-0813">Transport</keyword>
<dbReference type="OrthoDB" id="2241241at2759"/>
<evidence type="ECO:0000313" key="10">
    <source>
        <dbReference type="EMBL" id="QLL34641.1"/>
    </source>
</evidence>
<dbReference type="Gene3D" id="1.20.1250.20">
    <property type="entry name" value="MFS general substrate transporter like domains"/>
    <property type="match status" value="2"/>
</dbReference>
<dbReference type="RefSeq" id="XP_037141315.1">
    <property type="nucleotide sequence ID" value="XM_037285419.1"/>
</dbReference>
<sequence length="633" mass="70690">MLSGDHCSVEPGSSERSKKKYDEDLEPRNFIDHSGAPSSIESDAYAYESASIGSGKKYIKGSGTVNIEIYKREYSRPLYKMMLFFSIFLVAYTYSLDGLVRFTYQYQATSEWKNKSSLKVVKCVKTVLCTAGQLGIARSADIFGRTTVLNMSILLYIVGTLVQCKASNISMFGAGTCLYQLGFVGVQLTLQLIAMDFSDLNWRLVASFVPAWPFVINIWISGYITQAIGQRWSWGIGMFAFIIPCACVPLGFCLLHMRYLAYKNAQGKVQNEFKMYKQLTLREYLVDIFFWRLDFIGFILLCVFFGCILIPLLLGGGTSSHWKEVHIIVPEVLGWVAALPAFLAWEAKVAKHPLLTWEIIGDRGIIAALMIAFYINFNWHLFGDYMFTVFLIALDQSVLSATRITSLYSFVCIISGTLLGFVIVKARRTKPFIIFGISCWFLAFGLLVHFFGKKLSMPGISVSLGIMGLGAGFFTYTTQASVQAAVKTHAKMAVATALYLSVYSLGSAVGSAVTGAIWTNVLSREVYKTLNHTDADAAYNSPNLFILTNAYGTEPRRGLVTAYAYTQKILCIVGLCFCVPLFLAALFLRNHKLESTVALENVDARTVEEDEKRHDIISKIKRRRHEESGNLPR</sequence>
<keyword evidence="5 9" id="KW-1133">Transmembrane helix</keyword>
<comment type="subcellular location">
    <subcellularLocation>
        <location evidence="1">Endomembrane system</location>
        <topology evidence="1">Multi-pass membrane protein</topology>
    </subcellularLocation>
</comment>
<dbReference type="GO" id="GO:0005774">
    <property type="term" value="C:vacuolar membrane"/>
    <property type="evidence" value="ECO:0007669"/>
    <property type="project" value="TreeGrafter"/>
</dbReference>
<feature type="transmembrane region" description="Helical" evidence="9">
    <location>
        <begin position="497"/>
        <end position="518"/>
    </location>
</feature>
<dbReference type="PANTHER" id="PTHR23501">
    <property type="entry name" value="MAJOR FACILITATOR SUPERFAMILY"/>
    <property type="match status" value="1"/>
</dbReference>
<protein>
    <recommendedName>
        <fullName evidence="12">Major facilitator superfamily (MFS) profile domain-containing protein</fullName>
    </recommendedName>
</protein>
<evidence type="ECO:0000256" key="7">
    <source>
        <dbReference type="ARBA" id="ARBA00023136"/>
    </source>
</evidence>
<dbReference type="GO" id="GO:0015343">
    <property type="term" value="F:siderophore-iron transmembrane transporter activity"/>
    <property type="evidence" value="ECO:0007669"/>
    <property type="project" value="TreeGrafter"/>
</dbReference>
<accession>A0A7G3ZMA5</accession>
<keyword evidence="11" id="KW-1185">Reference proteome</keyword>
<dbReference type="Proteomes" id="UP000515788">
    <property type="component" value="Chromosome 8"/>
</dbReference>
<dbReference type="GO" id="GO:0005886">
    <property type="term" value="C:plasma membrane"/>
    <property type="evidence" value="ECO:0007669"/>
    <property type="project" value="TreeGrafter"/>
</dbReference>
<organism evidence="10 11">
    <name type="scientific">Torulaspora globosa</name>
    <dbReference type="NCBI Taxonomy" id="48254"/>
    <lineage>
        <taxon>Eukaryota</taxon>
        <taxon>Fungi</taxon>
        <taxon>Dikarya</taxon>
        <taxon>Ascomycota</taxon>
        <taxon>Saccharomycotina</taxon>
        <taxon>Saccharomycetes</taxon>
        <taxon>Saccharomycetales</taxon>
        <taxon>Saccharomycetaceae</taxon>
        <taxon>Torulaspora</taxon>
    </lineage>
</organism>
<dbReference type="SUPFAM" id="SSF103473">
    <property type="entry name" value="MFS general substrate transporter"/>
    <property type="match status" value="1"/>
</dbReference>
<feature type="transmembrane region" description="Helical" evidence="9">
    <location>
        <begin position="327"/>
        <end position="345"/>
    </location>
</feature>